<comment type="similarity">
    <text evidence="4 10">Belongs to the NAD(P)-dependent epimerase/dehydratase family.</text>
</comment>
<comment type="pathway">
    <text evidence="3 10">Carbohydrate metabolism; galactose metabolism.</text>
</comment>
<dbReference type="EMBL" id="CP018171">
    <property type="protein sequence ID" value="APH73371.1"/>
    <property type="molecule type" value="Genomic_DNA"/>
</dbReference>
<accession>A0A1L3SVJ2</accession>
<comment type="cofactor">
    <cofactor evidence="2 10">
        <name>NAD(+)</name>
        <dbReference type="ChEBI" id="CHEBI:57540"/>
    </cofactor>
</comment>
<gene>
    <name evidence="12" type="ORF">BSQ44_19815</name>
</gene>
<dbReference type="GO" id="GO:0003978">
    <property type="term" value="F:UDP-glucose 4-epimerase activity"/>
    <property type="evidence" value="ECO:0007669"/>
    <property type="project" value="UniProtKB-UniRule"/>
</dbReference>
<dbReference type="OrthoDB" id="9801785at2"/>
<comment type="subunit">
    <text evidence="10">Homodimer.</text>
</comment>
<proteinExistence type="inferred from homology"/>
<dbReference type="PANTHER" id="PTHR43725">
    <property type="entry name" value="UDP-GLUCOSE 4-EPIMERASE"/>
    <property type="match status" value="1"/>
</dbReference>
<dbReference type="AlphaFoldDB" id="A0A1L3SVJ2"/>
<evidence type="ECO:0000259" key="11">
    <source>
        <dbReference type="Pfam" id="PF01370"/>
    </source>
</evidence>
<dbReference type="Pfam" id="PF01370">
    <property type="entry name" value="Epimerase"/>
    <property type="match status" value="1"/>
</dbReference>
<dbReference type="KEGG" id="meso:BSQ44_19815"/>
<keyword evidence="7 10" id="KW-0520">NAD</keyword>
<evidence type="ECO:0000256" key="3">
    <source>
        <dbReference type="ARBA" id="ARBA00004947"/>
    </source>
</evidence>
<dbReference type="InterPro" id="IPR001509">
    <property type="entry name" value="Epimerase_deHydtase"/>
</dbReference>
<dbReference type="SUPFAM" id="SSF51735">
    <property type="entry name" value="NAD(P)-binding Rossmann-fold domains"/>
    <property type="match status" value="1"/>
</dbReference>
<evidence type="ECO:0000256" key="5">
    <source>
        <dbReference type="ARBA" id="ARBA00013189"/>
    </source>
</evidence>
<keyword evidence="8 10" id="KW-0413">Isomerase</keyword>
<dbReference type="PANTHER" id="PTHR43725:SF53">
    <property type="entry name" value="UDP-ARABINOSE 4-EPIMERASE 1"/>
    <property type="match status" value="1"/>
</dbReference>
<protein>
    <recommendedName>
        <fullName evidence="6 10">UDP-glucose 4-epimerase</fullName>
        <ecNumber evidence="5 10">5.1.3.2</ecNumber>
    </recommendedName>
</protein>
<evidence type="ECO:0000256" key="1">
    <source>
        <dbReference type="ARBA" id="ARBA00000083"/>
    </source>
</evidence>
<organism evidence="12 13">
    <name type="scientific">Aquibium oceanicum</name>
    <dbReference type="NCBI Taxonomy" id="1670800"/>
    <lineage>
        <taxon>Bacteria</taxon>
        <taxon>Pseudomonadati</taxon>
        <taxon>Pseudomonadota</taxon>
        <taxon>Alphaproteobacteria</taxon>
        <taxon>Hyphomicrobiales</taxon>
        <taxon>Phyllobacteriaceae</taxon>
        <taxon>Aquibium</taxon>
    </lineage>
</organism>
<evidence type="ECO:0000256" key="2">
    <source>
        <dbReference type="ARBA" id="ARBA00001911"/>
    </source>
</evidence>
<dbReference type="GO" id="GO:0033499">
    <property type="term" value="P:galactose catabolic process via UDP-galactose, Leloir pathway"/>
    <property type="evidence" value="ECO:0007669"/>
    <property type="project" value="TreeGrafter"/>
</dbReference>
<dbReference type="InterPro" id="IPR036291">
    <property type="entry name" value="NAD(P)-bd_dom_sf"/>
</dbReference>
<dbReference type="EC" id="5.1.3.2" evidence="5 10"/>
<evidence type="ECO:0000313" key="12">
    <source>
        <dbReference type="EMBL" id="APH73371.1"/>
    </source>
</evidence>
<evidence type="ECO:0000256" key="10">
    <source>
        <dbReference type="RuleBase" id="RU366046"/>
    </source>
</evidence>
<name>A0A1L3SVJ2_9HYPH</name>
<keyword evidence="13" id="KW-1185">Reference proteome</keyword>
<dbReference type="RefSeq" id="WP_072606841.1">
    <property type="nucleotide sequence ID" value="NZ_CP018171.1"/>
</dbReference>
<sequence>MAVLVTGGAGYIGSHMVWELLDAGEDVAVLDNLSTGFEWALPAEAAFYKGDVADRRLVRRIIKQHQVDAIIHFAGSVVVPDSIANPLGYYENNTCKSRALIAHAIECGVKHFIFSSTAAIYAAGGAEPLDEEALVAPQTPYGMSKLMVELMLRDVAIAHPLNYAVLRYFNVAGADPKGRTGQSTAGATHLIKVVCEAAAGKRGHVDVYGSDYDTPDGTGIRDFIHVSDLTLAHRLALHRLRSGGGNLVANCGYGHGYSVREVIASAKKLTGSDFRVNFAPRRPGDLGSVIANAGRARKELAWTPKFDALDDIIETSLAWEENLTRKNSAA</sequence>
<evidence type="ECO:0000256" key="7">
    <source>
        <dbReference type="ARBA" id="ARBA00023027"/>
    </source>
</evidence>
<feature type="domain" description="NAD-dependent epimerase/dehydratase" evidence="11">
    <location>
        <begin position="3"/>
        <end position="252"/>
    </location>
</feature>
<dbReference type="InterPro" id="IPR005886">
    <property type="entry name" value="UDP_G4E"/>
</dbReference>
<dbReference type="UniPathway" id="UPA00214"/>
<evidence type="ECO:0000256" key="6">
    <source>
        <dbReference type="ARBA" id="ARBA00018569"/>
    </source>
</evidence>
<dbReference type="STRING" id="1670800.BSQ44_19815"/>
<dbReference type="Gene3D" id="3.40.50.720">
    <property type="entry name" value="NAD(P)-binding Rossmann-like Domain"/>
    <property type="match status" value="1"/>
</dbReference>
<evidence type="ECO:0000256" key="8">
    <source>
        <dbReference type="ARBA" id="ARBA00023235"/>
    </source>
</evidence>
<dbReference type="CDD" id="cd05247">
    <property type="entry name" value="UDP_G4E_1_SDR_e"/>
    <property type="match status" value="1"/>
</dbReference>
<dbReference type="Proteomes" id="UP000182840">
    <property type="component" value="Chromosome"/>
</dbReference>
<dbReference type="NCBIfam" id="TIGR01179">
    <property type="entry name" value="galE"/>
    <property type="match status" value="1"/>
</dbReference>
<keyword evidence="9 10" id="KW-0119">Carbohydrate metabolism</keyword>
<reference evidence="13" key="1">
    <citation type="submission" date="2016-11" db="EMBL/GenBank/DDBJ databases">
        <title>Mesorhizobium oceanicum sp. nov., isolated from deep seawater in South China Sea.</title>
        <authorList>
            <person name="Fu G.-Y."/>
        </authorList>
    </citation>
    <scope>NUCLEOTIDE SEQUENCE [LARGE SCALE GENOMIC DNA]</scope>
    <source>
        <strain evidence="13">B7</strain>
    </source>
</reference>
<dbReference type="Gene3D" id="3.90.25.10">
    <property type="entry name" value="UDP-galactose 4-epimerase, domain 1"/>
    <property type="match status" value="1"/>
</dbReference>
<comment type="catalytic activity">
    <reaction evidence="1 10">
        <text>UDP-alpha-D-glucose = UDP-alpha-D-galactose</text>
        <dbReference type="Rhea" id="RHEA:22168"/>
        <dbReference type="ChEBI" id="CHEBI:58885"/>
        <dbReference type="ChEBI" id="CHEBI:66914"/>
        <dbReference type="EC" id="5.1.3.2"/>
    </reaction>
</comment>
<evidence type="ECO:0000256" key="4">
    <source>
        <dbReference type="ARBA" id="ARBA00007637"/>
    </source>
</evidence>
<evidence type="ECO:0000313" key="13">
    <source>
        <dbReference type="Proteomes" id="UP000182840"/>
    </source>
</evidence>
<evidence type="ECO:0000256" key="9">
    <source>
        <dbReference type="ARBA" id="ARBA00023277"/>
    </source>
</evidence>